<reference evidence="1 2" key="1">
    <citation type="submission" date="2019-09" db="EMBL/GenBank/DDBJ databases">
        <title>YIM 132180 draft genome.</title>
        <authorList>
            <person name="Zhang K."/>
        </authorList>
    </citation>
    <scope>NUCLEOTIDE SEQUENCE [LARGE SCALE GENOMIC DNA]</scope>
    <source>
        <strain evidence="1 2">YIM 132180</strain>
    </source>
</reference>
<accession>A0A7V7PLH2</accession>
<dbReference type="AlphaFoldDB" id="A0A7V7PLH2"/>
<proteinExistence type="predicted"/>
<evidence type="ECO:0000313" key="1">
    <source>
        <dbReference type="EMBL" id="KAB0677212.1"/>
    </source>
</evidence>
<evidence type="ECO:0000313" key="2">
    <source>
        <dbReference type="Proteomes" id="UP000432089"/>
    </source>
</evidence>
<protein>
    <submittedName>
        <fullName evidence="1">Uncharacterized protein</fullName>
    </submittedName>
</protein>
<dbReference type="EMBL" id="VZDO01000018">
    <property type="protein sequence ID" value="KAB0677212.1"/>
    <property type="molecule type" value="Genomic_DNA"/>
</dbReference>
<name>A0A7V7PLH2_9HYPH</name>
<keyword evidence="2" id="KW-1185">Reference proteome</keyword>
<organism evidence="1 2">
    <name type="scientific">Plantimonas leprariae</name>
    <dbReference type="NCBI Taxonomy" id="2615207"/>
    <lineage>
        <taxon>Bacteria</taxon>
        <taxon>Pseudomonadati</taxon>
        <taxon>Pseudomonadota</taxon>
        <taxon>Alphaproteobacteria</taxon>
        <taxon>Hyphomicrobiales</taxon>
        <taxon>Aurantimonadaceae</taxon>
        <taxon>Plantimonas</taxon>
    </lineage>
</organism>
<dbReference type="Proteomes" id="UP000432089">
    <property type="component" value="Unassembled WGS sequence"/>
</dbReference>
<gene>
    <name evidence="1" type="ORF">F6X38_19010</name>
</gene>
<sequence>MLPPLVKRATVVDRADPNRTAVTMQLGRIDAERKPRRIILAGRRLRREAEAARAGKACQTKLMRFFNLLGFGSASSPNQLNSLSVAPA</sequence>
<comment type="caution">
    <text evidence="1">The sequence shown here is derived from an EMBL/GenBank/DDBJ whole genome shotgun (WGS) entry which is preliminary data.</text>
</comment>
<dbReference type="RefSeq" id="WP_150972470.1">
    <property type="nucleotide sequence ID" value="NZ_VZDO01000018.1"/>
</dbReference>